<dbReference type="EMBL" id="VSWC01000079">
    <property type="protein sequence ID" value="KAA1094098.1"/>
    <property type="molecule type" value="Genomic_DNA"/>
</dbReference>
<feature type="compositionally biased region" description="Polar residues" evidence="1">
    <location>
        <begin position="71"/>
        <end position="87"/>
    </location>
</feature>
<evidence type="ECO:0000313" key="3">
    <source>
        <dbReference type="EMBL" id="KAA1094098.1"/>
    </source>
</evidence>
<keyword evidence="4" id="KW-1185">Reference proteome</keyword>
<evidence type="ECO:0000313" key="5">
    <source>
        <dbReference type="Proteomes" id="UP000325313"/>
    </source>
</evidence>
<sequence>MVEPRQPTHSFSFRSKWVMMFPSRRWAQLLRSALCPELHPHYEYDGAASNNRTVQSAASCDTEESKLDPPSTINHQSSGRLGHSSTRLSTLLNNQSYELTGHSDSHLTRSLHSI</sequence>
<comment type="caution">
    <text evidence="2">The sequence shown here is derived from an EMBL/GenBank/DDBJ whole genome shotgun (WGS) entry which is preliminary data.</text>
</comment>
<name>A0A5B0N4E4_PUCGR</name>
<proteinExistence type="predicted"/>
<evidence type="ECO:0000256" key="1">
    <source>
        <dbReference type="SAM" id="MobiDB-lite"/>
    </source>
</evidence>
<accession>A0A5B0N4E4</accession>
<dbReference type="Proteomes" id="UP000324748">
    <property type="component" value="Unassembled WGS sequence"/>
</dbReference>
<reference evidence="4 5" key="1">
    <citation type="submission" date="2019-05" db="EMBL/GenBank/DDBJ databases">
        <title>Emergence of the Ug99 lineage of the wheat stem rust pathogen through somatic hybridization.</title>
        <authorList>
            <person name="Li F."/>
            <person name="Upadhyaya N.M."/>
            <person name="Sperschneider J."/>
            <person name="Matny O."/>
            <person name="Nguyen-Phuc H."/>
            <person name="Mago R."/>
            <person name="Raley C."/>
            <person name="Miller M.E."/>
            <person name="Silverstein K.A.T."/>
            <person name="Henningsen E."/>
            <person name="Hirsch C.D."/>
            <person name="Visser B."/>
            <person name="Pretorius Z.A."/>
            <person name="Steffenson B.J."/>
            <person name="Schwessinger B."/>
            <person name="Dodds P.N."/>
            <person name="Figueroa M."/>
        </authorList>
    </citation>
    <scope>NUCLEOTIDE SEQUENCE [LARGE SCALE GENOMIC DNA]</scope>
    <source>
        <strain evidence="3">21-0</strain>
        <strain evidence="2 5">Ug99</strain>
    </source>
</reference>
<feature type="compositionally biased region" description="Polar residues" evidence="1">
    <location>
        <begin position="48"/>
        <end position="59"/>
    </location>
</feature>
<evidence type="ECO:0000313" key="4">
    <source>
        <dbReference type="Proteomes" id="UP000324748"/>
    </source>
</evidence>
<gene>
    <name evidence="3" type="ORF">PGT21_009644</name>
    <name evidence="2" type="ORF">PGTUg99_032936</name>
</gene>
<organism evidence="2 5">
    <name type="scientific">Puccinia graminis f. sp. tritici</name>
    <dbReference type="NCBI Taxonomy" id="56615"/>
    <lineage>
        <taxon>Eukaryota</taxon>
        <taxon>Fungi</taxon>
        <taxon>Dikarya</taxon>
        <taxon>Basidiomycota</taxon>
        <taxon>Pucciniomycotina</taxon>
        <taxon>Pucciniomycetes</taxon>
        <taxon>Pucciniales</taxon>
        <taxon>Pucciniaceae</taxon>
        <taxon>Puccinia</taxon>
    </lineage>
</organism>
<dbReference type="Proteomes" id="UP000325313">
    <property type="component" value="Unassembled WGS sequence"/>
</dbReference>
<dbReference type="AlphaFoldDB" id="A0A5B0N4E4"/>
<evidence type="ECO:0000313" key="2">
    <source>
        <dbReference type="EMBL" id="KAA1083423.1"/>
    </source>
</evidence>
<feature type="region of interest" description="Disordered" evidence="1">
    <location>
        <begin position="45"/>
        <end position="87"/>
    </location>
</feature>
<dbReference type="EMBL" id="VDEP01000438">
    <property type="protein sequence ID" value="KAA1083423.1"/>
    <property type="molecule type" value="Genomic_DNA"/>
</dbReference>
<protein>
    <submittedName>
        <fullName evidence="2">Uncharacterized protein</fullName>
    </submittedName>
</protein>